<dbReference type="Pfam" id="PF04025">
    <property type="entry name" value="RemA-like"/>
    <property type="match status" value="1"/>
</dbReference>
<sequence length="86" mass="9873">MYIHLGGDVLLKTDRIVAIIDLEMTKLSQVNQIFLDKVHKNNRKINYISEKGREKTLVVTMTDLYFSPISSITLLKRSFTEVGKDS</sequence>
<organism evidence="1 2">
    <name type="scientific">Desulfosporosinus hippei DSM 8344</name>
    <dbReference type="NCBI Taxonomy" id="1121419"/>
    <lineage>
        <taxon>Bacteria</taxon>
        <taxon>Bacillati</taxon>
        <taxon>Bacillota</taxon>
        <taxon>Clostridia</taxon>
        <taxon>Eubacteriales</taxon>
        <taxon>Desulfitobacteriaceae</taxon>
        <taxon>Desulfosporosinus</taxon>
    </lineage>
</organism>
<dbReference type="InterPro" id="IPR007169">
    <property type="entry name" value="RemA-like"/>
</dbReference>
<reference evidence="2" key="1">
    <citation type="submission" date="2016-10" db="EMBL/GenBank/DDBJ databases">
        <authorList>
            <person name="Varghese N."/>
            <person name="Submissions S."/>
        </authorList>
    </citation>
    <scope>NUCLEOTIDE SEQUENCE [LARGE SCALE GENOMIC DNA]</scope>
    <source>
        <strain evidence="2">DSM 8344</strain>
    </source>
</reference>
<dbReference type="AlphaFoldDB" id="A0A1G7X142"/>
<dbReference type="RefSeq" id="WP_092331638.1">
    <property type="nucleotide sequence ID" value="NZ_FNCP01000006.1"/>
</dbReference>
<dbReference type="STRING" id="1121419.SAMN05443529_10688"/>
<dbReference type="OrthoDB" id="9811390at2"/>
<dbReference type="NCBIfam" id="NF046065">
    <property type="entry name" value="MtxRegRemB"/>
    <property type="match status" value="1"/>
</dbReference>
<keyword evidence="2" id="KW-1185">Reference proteome</keyword>
<dbReference type="Proteomes" id="UP000198656">
    <property type="component" value="Unassembled WGS sequence"/>
</dbReference>
<proteinExistence type="predicted"/>
<evidence type="ECO:0008006" key="3">
    <source>
        <dbReference type="Google" id="ProtNLM"/>
    </source>
</evidence>
<name>A0A1G7X142_9FIRM</name>
<protein>
    <recommendedName>
        <fullName evidence="3">DUF370 domain-containing protein</fullName>
    </recommendedName>
</protein>
<gene>
    <name evidence="1" type="ORF">SAMN05443529_10688</name>
</gene>
<accession>A0A1G7X142</accession>
<dbReference type="EMBL" id="FNCP01000006">
    <property type="protein sequence ID" value="SDG77871.1"/>
    <property type="molecule type" value="Genomic_DNA"/>
</dbReference>
<evidence type="ECO:0000313" key="1">
    <source>
        <dbReference type="EMBL" id="SDG77871.1"/>
    </source>
</evidence>
<evidence type="ECO:0000313" key="2">
    <source>
        <dbReference type="Proteomes" id="UP000198656"/>
    </source>
</evidence>